<evidence type="ECO:0000313" key="1">
    <source>
        <dbReference type="EMBL" id="CVI15233.1"/>
    </source>
</evidence>
<gene>
    <name evidence="1" type="ORF">AGR4A_Cc190032</name>
</gene>
<dbReference type="RefSeq" id="WP_060723203.1">
    <property type="nucleotide sequence ID" value="NZ_LMVK01000004.1"/>
</dbReference>
<organism evidence="1 2">
    <name type="scientific">Agrobacterium tumefaciens str. B6</name>
    <dbReference type="NCBI Taxonomy" id="1183423"/>
    <lineage>
        <taxon>Bacteria</taxon>
        <taxon>Pseudomonadati</taxon>
        <taxon>Pseudomonadota</taxon>
        <taxon>Alphaproteobacteria</taxon>
        <taxon>Hyphomicrobiales</taxon>
        <taxon>Rhizobiaceae</taxon>
        <taxon>Rhizobium/Agrobacterium group</taxon>
        <taxon>Agrobacterium</taxon>
        <taxon>Agrobacterium tumefaciens complex</taxon>
    </lineage>
</organism>
<proteinExistence type="predicted"/>
<protein>
    <recommendedName>
        <fullName evidence="3">Phage protein</fullName>
    </recommendedName>
</protein>
<evidence type="ECO:0000313" key="2">
    <source>
        <dbReference type="Proteomes" id="UP000192074"/>
    </source>
</evidence>
<dbReference type="EMBL" id="FCNL01000011">
    <property type="protein sequence ID" value="CVI15233.1"/>
    <property type="molecule type" value="Genomic_DNA"/>
</dbReference>
<dbReference type="Proteomes" id="UP000192074">
    <property type="component" value="Unassembled WGS sequence"/>
</dbReference>
<accession>A0A822UVX7</accession>
<name>A0A822UVX7_AGRTU</name>
<dbReference type="AlphaFoldDB" id="A0A822UVX7"/>
<evidence type="ECO:0008006" key="3">
    <source>
        <dbReference type="Google" id="ProtNLM"/>
    </source>
</evidence>
<comment type="caution">
    <text evidence="1">The sequence shown here is derived from an EMBL/GenBank/DDBJ whole genome shotgun (WGS) entry which is preliminary data.</text>
</comment>
<reference evidence="1 2" key="1">
    <citation type="submission" date="2016-01" db="EMBL/GenBank/DDBJ databases">
        <authorList>
            <person name="Regsiter A."/>
            <person name="william w."/>
        </authorList>
    </citation>
    <scope>NUCLEOTIDE SEQUENCE [LARGE SCALE GENOMIC DNA]</scope>
    <source>
        <strain evidence="1 2">B6</strain>
    </source>
</reference>
<sequence>MATFDYARARQTAERLIAKFGTTGAIRRAVTSGPDYDPEITETDYPCTLVTLEYDDRDIDGTLVLSTDKKIYVSTQGLQIALEKSDRVIADGKAYAIERLKPLSPAGIVVFWEVQGRR</sequence>